<name>A0A9R0Z635_TRITD</name>
<keyword evidence="3" id="KW-1185">Reference proteome</keyword>
<feature type="transmembrane region" description="Helical" evidence="1">
    <location>
        <begin position="18"/>
        <end position="40"/>
    </location>
</feature>
<keyword evidence="1" id="KW-1133">Transmembrane helix</keyword>
<dbReference type="EMBL" id="LT934123">
    <property type="protein sequence ID" value="VAI72021.1"/>
    <property type="molecule type" value="Genomic_DNA"/>
</dbReference>
<dbReference type="PANTHER" id="PTHR36480">
    <property type="entry name" value="OS06G0118900 PROTEIN-RELATED"/>
    <property type="match status" value="1"/>
</dbReference>
<dbReference type="AlphaFoldDB" id="A0A9R0Z635"/>
<evidence type="ECO:0000313" key="2">
    <source>
        <dbReference type="EMBL" id="VAI72021.1"/>
    </source>
</evidence>
<protein>
    <recommendedName>
        <fullName evidence="4">Late embryogenesis abundant protein LEA-2 subgroup domain-containing protein</fullName>
    </recommendedName>
</protein>
<evidence type="ECO:0000256" key="1">
    <source>
        <dbReference type="SAM" id="Phobius"/>
    </source>
</evidence>
<gene>
    <name evidence="2" type="ORF">TRITD_7Av1G055480</name>
</gene>
<reference evidence="2 3" key="1">
    <citation type="submission" date="2017-09" db="EMBL/GenBank/DDBJ databases">
        <authorList>
            <consortium name="International Durum Wheat Genome Sequencing Consortium (IDWGSC)"/>
            <person name="Milanesi L."/>
        </authorList>
    </citation>
    <scope>NUCLEOTIDE SEQUENCE [LARGE SCALE GENOMIC DNA]</scope>
    <source>
        <strain evidence="3">cv. Svevo</strain>
    </source>
</reference>
<evidence type="ECO:0008006" key="4">
    <source>
        <dbReference type="Google" id="ProtNLM"/>
    </source>
</evidence>
<keyword evidence="1" id="KW-0472">Membrane</keyword>
<dbReference type="Proteomes" id="UP000324705">
    <property type="component" value="Chromosome 7A"/>
</dbReference>
<proteinExistence type="predicted"/>
<evidence type="ECO:0000313" key="3">
    <source>
        <dbReference type="Proteomes" id="UP000324705"/>
    </source>
</evidence>
<organism evidence="2 3">
    <name type="scientific">Triticum turgidum subsp. durum</name>
    <name type="common">Durum wheat</name>
    <name type="synonym">Triticum durum</name>
    <dbReference type="NCBI Taxonomy" id="4567"/>
    <lineage>
        <taxon>Eukaryota</taxon>
        <taxon>Viridiplantae</taxon>
        <taxon>Streptophyta</taxon>
        <taxon>Embryophyta</taxon>
        <taxon>Tracheophyta</taxon>
        <taxon>Spermatophyta</taxon>
        <taxon>Magnoliopsida</taxon>
        <taxon>Liliopsida</taxon>
        <taxon>Poales</taxon>
        <taxon>Poaceae</taxon>
        <taxon>BOP clade</taxon>
        <taxon>Pooideae</taxon>
        <taxon>Triticodae</taxon>
        <taxon>Triticeae</taxon>
        <taxon>Triticinae</taxon>
        <taxon>Triticum</taxon>
    </lineage>
</organism>
<keyword evidence="1" id="KW-0812">Transmembrane</keyword>
<sequence>MVTTTGKLTDGVWGPKHYILTAIAVTLAVSAVAVVTSVILSPARLVFSVTATSTNQLQGAPVLILNFTMDAANPSRRAGVEYSSLTARLRVYNASHGADASVQTVVHQAMPLLQPPASWRLEQLPCVGLLRPALLVRFKVGLAYSRPYDVEVSCQPVDFFTAAAAGTKVGCVA</sequence>
<dbReference type="Gramene" id="TRITD7Av1G055480.1">
    <property type="protein sequence ID" value="TRITD7Av1G055480.1"/>
    <property type="gene ID" value="TRITD7Av1G055480"/>
</dbReference>
<accession>A0A9R0Z635</accession>
<dbReference type="OMA" id="FRVMITT"/>
<dbReference type="PANTHER" id="PTHR36480:SF9">
    <property type="entry name" value="OS06G0121700 PROTEIN"/>
    <property type="match status" value="1"/>
</dbReference>